<dbReference type="Gene3D" id="3.40.50.1400">
    <property type="match status" value="2"/>
</dbReference>
<evidence type="ECO:0000256" key="4">
    <source>
        <dbReference type="ARBA" id="ARBA00023239"/>
    </source>
</evidence>
<dbReference type="OrthoDB" id="5824at2759"/>
<keyword evidence="2" id="KW-0479">Metal-binding</keyword>
<dbReference type="Proteomes" id="UP001165121">
    <property type="component" value="Unassembled WGS sequence"/>
</dbReference>
<dbReference type="AlphaFoldDB" id="A0A9W6TYR8"/>
<accession>A0A9W6TYR8</accession>
<evidence type="ECO:0000256" key="2">
    <source>
        <dbReference type="ARBA" id="ARBA00022723"/>
    </source>
</evidence>
<sequence length="628" mass="68502">MPKLFVFGLGYSASRAARAFHAAGYSVSGTVRSVDAAAQLGRVDPELFRLEASDAHPQSVFLFDGEQWGPENSQTLEHALDGVTHVLVSVPTGRVDGREDPVLAVLGDRLIRATKDSVQWVGYLSTIGVYGETHGVAVDESAPVGSTVKRSQMRIKAERLWLESGLPTHVFRIAGIYGPGRGTVTKVRSGTASRIHIPGRVFNRIHVDDIVGILLASAAKLNPGGIYNMCDDEPAPADVVTAYACELLGVPVPPSQSWEEAEKNMSVMAKSFYAESKICVNRRIKDELGVKLIYPTYREGLLAQVIEEERLAKGELSDGVYPPPAPTAVGKAVQSLVVLVNIGSLRAEPYLDLRQISFRLSRALGQPVVPCSFRFSDRVDPQELNGLEAKTFETVLTEHLAARGDQPSEVVVLPLFFGKSSTLTEFMPKVMNKVWAAASPSAPLTVRLGGCLVDQANANDTRVAQILLERIHAVVDFETVNEEVTVLVVDHGTPNRDVHESREFVSQELGGLLKTHQHVKLVDTACMERREGSEYDFNDPLLAVALDHYTVEKGIVVIAKMFLSNGRHAGEKGDIEEIVEDVSARHPGVDVRVTDALGTHELLSEILHDRYRAAVSNDVPDYTLTLDK</sequence>
<dbReference type="SUPFAM" id="SSF51735">
    <property type="entry name" value="NAD(P)-binding Rossmann-fold domains"/>
    <property type="match status" value="1"/>
</dbReference>
<organism evidence="5 6">
    <name type="scientific">Phytophthora fragariaefolia</name>
    <dbReference type="NCBI Taxonomy" id="1490495"/>
    <lineage>
        <taxon>Eukaryota</taxon>
        <taxon>Sar</taxon>
        <taxon>Stramenopiles</taxon>
        <taxon>Oomycota</taxon>
        <taxon>Peronosporomycetes</taxon>
        <taxon>Peronosporales</taxon>
        <taxon>Peronosporaceae</taxon>
        <taxon>Phytophthora</taxon>
    </lineage>
</organism>
<dbReference type="GO" id="GO:0046872">
    <property type="term" value="F:metal ion binding"/>
    <property type="evidence" value="ECO:0007669"/>
    <property type="project" value="UniProtKB-KW"/>
</dbReference>
<dbReference type="GO" id="GO:0016829">
    <property type="term" value="F:lyase activity"/>
    <property type="evidence" value="ECO:0007669"/>
    <property type="project" value="UniProtKB-KW"/>
</dbReference>
<dbReference type="Gene3D" id="3.40.50.720">
    <property type="entry name" value="NAD(P)-binding Rossmann-like Domain"/>
    <property type="match status" value="1"/>
</dbReference>
<keyword evidence="6" id="KW-1185">Reference proteome</keyword>
<dbReference type="InterPro" id="IPR002762">
    <property type="entry name" value="CbiX-like"/>
</dbReference>
<comment type="similarity">
    <text evidence="1">Belongs to the NAD(P)-dependent epimerase/dehydratase family.</text>
</comment>
<dbReference type="SUPFAM" id="SSF53800">
    <property type="entry name" value="Chelatase"/>
    <property type="match status" value="1"/>
</dbReference>
<reference evidence="5" key="1">
    <citation type="submission" date="2023-04" db="EMBL/GenBank/DDBJ databases">
        <title>Phytophthora fragariaefolia NBRC 109709.</title>
        <authorList>
            <person name="Ichikawa N."/>
            <person name="Sato H."/>
            <person name="Tonouchi N."/>
        </authorList>
    </citation>
    <scope>NUCLEOTIDE SEQUENCE</scope>
    <source>
        <strain evidence="5">NBRC 109709</strain>
    </source>
</reference>
<keyword evidence="4" id="KW-0456">Lyase</keyword>
<dbReference type="InterPro" id="IPR036291">
    <property type="entry name" value="NAD(P)-bd_dom_sf"/>
</dbReference>
<evidence type="ECO:0000256" key="1">
    <source>
        <dbReference type="ARBA" id="ARBA00007637"/>
    </source>
</evidence>
<dbReference type="Pfam" id="PF01903">
    <property type="entry name" value="CbiX"/>
    <property type="match status" value="1"/>
</dbReference>
<gene>
    <name evidence="5" type="ORF">Pfra01_000319700</name>
</gene>
<evidence type="ECO:0000313" key="5">
    <source>
        <dbReference type="EMBL" id="GMF22183.1"/>
    </source>
</evidence>
<dbReference type="PANTHER" id="PTHR43574">
    <property type="entry name" value="EPIMERASE-RELATED"/>
    <property type="match status" value="1"/>
</dbReference>
<proteinExistence type="inferred from homology"/>
<name>A0A9W6TYR8_9STRA</name>
<evidence type="ECO:0000256" key="3">
    <source>
        <dbReference type="ARBA" id="ARBA00023027"/>
    </source>
</evidence>
<dbReference type="EMBL" id="BSXT01000246">
    <property type="protein sequence ID" value="GMF22183.1"/>
    <property type="molecule type" value="Genomic_DNA"/>
</dbReference>
<keyword evidence="3" id="KW-0520">NAD</keyword>
<evidence type="ECO:0000313" key="6">
    <source>
        <dbReference type="Proteomes" id="UP001165121"/>
    </source>
</evidence>
<dbReference type="CDD" id="cd05266">
    <property type="entry name" value="SDR_a4"/>
    <property type="match status" value="1"/>
</dbReference>
<protein>
    <submittedName>
        <fullName evidence="5">Unnamed protein product</fullName>
    </submittedName>
</protein>
<comment type="caution">
    <text evidence="5">The sequence shown here is derived from an EMBL/GenBank/DDBJ whole genome shotgun (WGS) entry which is preliminary data.</text>
</comment>